<comment type="caution">
    <text evidence="2">The sequence shown here is derived from an EMBL/GenBank/DDBJ whole genome shotgun (WGS) entry which is preliminary data.</text>
</comment>
<evidence type="ECO:0000313" key="3">
    <source>
        <dbReference type="Proteomes" id="UP001344447"/>
    </source>
</evidence>
<accession>A0AAN7UM36</accession>
<sequence>MRIKTILSIIFILNVLILNCYCSALTLSKRVGTTGNTWKIISTSIDGWNIVYNFTMSGTSLNQFKIKRADEETIFNDLYLNITTTNPKQYTYINKYYSTNEIADLKTDSNGKPSFCPVWYANCGVNESYFSISLNNTIVTSGIKNSVSVPMTILITIRDVITLCKQK</sequence>
<dbReference type="AlphaFoldDB" id="A0AAN7UM36"/>
<keyword evidence="3" id="KW-1185">Reference proteome</keyword>
<dbReference type="Proteomes" id="UP001344447">
    <property type="component" value="Unassembled WGS sequence"/>
</dbReference>
<keyword evidence="1" id="KW-0732">Signal</keyword>
<feature type="chain" id="PRO_5042894710" evidence="1">
    <location>
        <begin position="23"/>
        <end position="167"/>
    </location>
</feature>
<organism evidence="2 3">
    <name type="scientific">Dictyostelium firmibasis</name>
    <dbReference type="NCBI Taxonomy" id="79012"/>
    <lineage>
        <taxon>Eukaryota</taxon>
        <taxon>Amoebozoa</taxon>
        <taxon>Evosea</taxon>
        <taxon>Eumycetozoa</taxon>
        <taxon>Dictyostelia</taxon>
        <taxon>Dictyosteliales</taxon>
        <taxon>Dictyosteliaceae</taxon>
        <taxon>Dictyostelium</taxon>
    </lineage>
</organism>
<evidence type="ECO:0000256" key="1">
    <source>
        <dbReference type="SAM" id="SignalP"/>
    </source>
</evidence>
<feature type="signal peptide" evidence="1">
    <location>
        <begin position="1"/>
        <end position="22"/>
    </location>
</feature>
<evidence type="ECO:0000313" key="2">
    <source>
        <dbReference type="EMBL" id="KAK5584463.1"/>
    </source>
</evidence>
<dbReference type="EMBL" id="JAVFKY010000001">
    <property type="protein sequence ID" value="KAK5584463.1"/>
    <property type="molecule type" value="Genomic_DNA"/>
</dbReference>
<reference evidence="2 3" key="1">
    <citation type="submission" date="2023-11" db="EMBL/GenBank/DDBJ databases">
        <title>Dfirmibasis_genome.</title>
        <authorList>
            <person name="Edelbroek B."/>
            <person name="Kjellin J."/>
            <person name="Jerlstrom-Hultqvist J."/>
            <person name="Soderbom F."/>
        </authorList>
    </citation>
    <scope>NUCLEOTIDE SEQUENCE [LARGE SCALE GENOMIC DNA]</scope>
    <source>
        <strain evidence="2 3">TNS-C-14</strain>
    </source>
</reference>
<protein>
    <submittedName>
        <fullName evidence="2">Uncharacterized protein</fullName>
    </submittedName>
</protein>
<name>A0AAN7UM36_9MYCE</name>
<gene>
    <name evidence="2" type="ORF">RB653_006074</name>
</gene>
<proteinExistence type="predicted"/>